<protein>
    <submittedName>
        <fullName evidence="2">Uncharacterized protein</fullName>
    </submittedName>
</protein>
<sequence length="347" mass="37954">MPKVSGERAAAKVWEATKKGAINPTDAAALLTDPSYVGNTSDADDLSEEPNGKHPREEGEVEAESSAIGRGILRVWTQVSFESSLPLCPVLGSLPTQSRLSANNPTREAFLVAKSHARRQYGHVPVPLHPSVAFVPHLIPVPKANSSLYPSQRHLHPDLDCRIPALRAYTARCTLPQLLALAEIFMEGHGDSYSTDWTRMYSRMSCQLKNSGARRGCAYARATQDRALRGWGEGRGNAYRRKWAERRVADFSGMALGPSGLSLPKQFSVRAYHRPRLTFQLGTHLLPPGGGMHAFEAGLFSSRSGTARRDPTPAQPLKRVSHSARDALKLSHDVQRRSAPPPDGAIY</sequence>
<organism evidence="2 3">
    <name type="scientific">Mycena rosella</name>
    <name type="common">Pink bonnet</name>
    <name type="synonym">Agaricus rosellus</name>
    <dbReference type="NCBI Taxonomy" id="1033263"/>
    <lineage>
        <taxon>Eukaryota</taxon>
        <taxon>Fungi</taxon>
        <taxon>Dikarya</taxon>
        <taxon>Basidiomycota</taxon>
        <taxon>Agaricomycotina</taxon>
        <taxon>Agaricomycetes</taxon>
        <taxon>Agaricomycetidae</taxon>
        <taxon>Agaricales</taxon>
        <taxon>Marasmiineae</taxon>
        <taxon>Mycenaceae</taxon>
        <taxon>Mycena</taxon>
    </lineage>
</organism>
<name>A0AAD7GPA2_MYCRO</name>
<feature type="region of interest" description="Disordered" evidence="1">
    <location>
        <begin position="303"/>
        <end position="347"/>
    </location>
</feature>
<dbReference type="AlphaFoldDB" id="A0AAD7GPA2"/>
<feature type="compositionally biased region" description="Basic and acidic residues" evidence="1">
    <location>
        <begin position="323"/>
        <end position="336"/>
    </location>
</feature>
<accession>A0AAD7GPA2</accession>
<evidence type="ECO:0000313" key="2">
    <source>
        <dbReference type="EMBL" id="KAJ7697376.1"/>
    </source>
</evidence>
<reference evidence="2" key="1">
    <citation type="submission" date="2023-03" db="EMBL/GenBank/DDBJ databases">
        <title>Massive genome expansion in bonnet fungi (Mycena s.s.) driven by repeated elements and novel gene families across ecological guilds.</title>
        <authorList>
            <consortium name="Lawrence Berkeley National Laboratory"/>
            <person name="Harder C.B."/>
            <person name="Miyauchi S."/>
            <person name="Viragh M."/>
            <person name="Kuo A."/>
            <person name="Thoen E."/>
            <person name="Andreopoulos B."/>
            <person name="Lu D."/>
            <person name="Skrede I."/>
            <person name="Drula E."/>
            <person name="Henrissat B."/>
            <person name="Morin E."/>
            <person name="Kohler A."/>
            <person name="Barry K."/>
            <person name="LaButti K."/>
            <person name="Morin E."/>
            <person name="Salamov A."/>
            <person name="Lipzen A."/>
            <person name="Mereny Z."/>
            <person name="Hegedus B."/>
            <person name="Baldrian P."/>
            <person name="Stursova M."/>
            <person name="Weitz H."/>
            <person name="Taylor A."/>
            <person name="Grigoriev I.V."/>
            <person name="Nagy L.G."/>
            <person name="Martin F."/>
            <person name="Kauserud H."/>
        </authorList>
    </citation>
    <scope>NUCLEOTIDE SEQUENCE</scope>
    <source>
        <strain evidence="2">CBHHK067</strain>
    </source>
</reference>
<dbReference type="Proteomes" id="UP001221757">
    <property type="component" value="Unassembled WGS sequence"/>
</dbReference>
<feature type="region of interest" description="Disordered" evidence="1">
    <location>
        <begin position="24"/>
        <end position="65"/>
    </location>
</feature>
<dbReference type="EMBL" id="JARKIE010000030">
    <property type="protein sequence ID" value="KAJ7697376.1"/>
    <property type="molecule type" value="Genomic_DNA"/>
</dbReference>
<proteinExistence type="predicted"/>
<evidence type="ECO:0000313" key="3">
    <source>
        <dbReference type="Proteomes" id="UP001221757"/>
    </source>
</evidence>
<evidence type="ECO:0000256" key="1">
    <source>
        <dbReference type="SAM" id="MobiDB-lite"/>
    </source>
</evidence>
<keyword evidence="3" id="KW-1185">Reference proteome</keyword>
<gene>
    <name evidence="2" type="ORF">B0H17DRAFT_1130360</name>
</gene>
<comment type="caution">
    <text evidence="2">The sequence shown here is derived from an EMBL/GenBank/DDBJ whole genome shotgun (WGS) entry which is preliminary data.</text>
</comment>